<keyword evidence="1" id="KW-0732">Signal</keyword>
<keyword evidence="4" id="KW-1185">Reference proteome</keyword>
<evidence type="ECO:0000259" key="2">
    <source>
        <dbReference type="Pfam" id="PF10091"/>
    </source>
</evidence>
<feature type="domain" description="Glycoamylase-like" evidence="2">
    <location>
        <begin position="205"/>
        <end position="429"/>
    </location>
</feature>
<accession>A0A1I4W6V3</accession>
<dbReference type="Pfam" id="PF10091">
    <property type="entry name" value="Glycoamylase"/>
    <property type="match status" value="1"/>
</dbReference>
<dbReference type="STRING" id="684065.SAMN05421738_106161"/>
<evidence type="ECO:0000313" key="4">
    <source>
        <dbReference type="Proteomes" id="UP000199149"/>
    </source>
</evidence>
<name>A0A1I4W6V3_9FLAO</name>
<feature type="signal peptide" evidence="1">
    <location>
        <begin position="1"/>
        <end position="22"/>
    </location>
</feature>
<proteinExistence type="predicted"/>
<dbReference type="InterPro" id="IPR019282">
    <property type="entry name" value="Glycoamylase-like_cons_dom"/>
</dbReference>
<reference evidence="4" key="1">
    <citation type="submission" date="2016-10" db="EMBL/GenBank/DDBJ databases">
        <authorList>
            <person name="Varghese N."/>
            <person name="Submissions S."/>
        </authorList>
    </citation>
    <scope>NUCLEOTIDE SEQUENCE [LARGE SCALE GENOMIC DNA]</scope>
    <source>
        <strain evidence="4">XJ109</strain>
    </source>
</reference>
<dbReference type="OrthoDB" id="5937621at2"/>
<feature type="chain" id="PRO_5011476262" description="Glycoamylase-like domain-containing protein" evidence="1">
    <location>
        <begin position="23"/>
        <end position="448"/>
    </location>
</feature>
<dbReference type="Gene3D" id="1.50.10.140">
    <property type="match status" value="1"/>
</dbReference>
<protein>
    <recommendedName>
        <fullName evidence="2">Glycoamylase-like domain-containing protein</fullName>
    </recommendedName>
</protein>
<dbReference type="Proteomes" id="UP000199149">
    <property type="component" value="Unassembled WGS sequence"/>
</dbReference>
<dbReference type="RefSeq" id="WP_092908011.1">
    <property type="nucleotide sequence ID" value="NZ_FOUZ01000006.1"/>
</dbReference>
<evidence type="ECO:0000313" key="3">
    <source>
        <dbReference type="EMBL" id="SFN08950.1"/>
    </source>
</evidence>
<evidence type="ECO:0000256" key="1">
    <source>
        <dbReference type="SAM" id="SignalP"/>
    </source>
</evidence>
<sequence length="448" mass="51028">MLITYKTAILTCAILCSASGFAQTKKENKLLDKVQQQTIQYFWDYAEPHSKLARERFHPDGFYPENDSNIITTGGTGFGLMSLIVGIERDFVPRNEAVDRILTGLHFLEKADRFHGAWPHWLNGETGKVKPFSTYDNGGDLVETAFLAQGLICLKEYFKDSKNPKEQEISKLADRLWKEIDFQFYTKGENVLYWHWSPNYEWKINFPLKGFDETLITYIIAASSPKHAINSDVYYNGWTRNGAIKSTDEVYGIPLVVKHNGVDKNVGPLFWAQYSFIGLNPTNLVDSIGVDYGKVVKNQTKIQYLYNQNKKEVFPKYGKNMWGLTASYSFNPDGTEGYTAHAPTNDRNVITPTAALSSFPYSPKESMDFLKFIYQKQNDKLIGVAGPYDAVDVKNDKVIAKYLAIDQGTITPMIENYRSGLLWKLFMQNEDVKRGLEKLKFSSKPSTN</sequence>
<dbReference type="AlphaFoldDB" id="A0A1I4W6V3"/>
<dbReference type="EMBL" id="FOUZ01000006">
    <property type="protein sequence ID" value="SFN08950.1"/>
    <property type="molecule type" value="Genomic_DNA"/>
</dbReference>
<gene>
    <name evidence="3" type="ORF">SAMN05421738_106161</name>
</gene>
<organism evidence="3 4">
    <name type="scientific">Algoriella xinjiangensis</name>
    <dbReference type="NCBI Taxonomy" id="684065"/>
    <lineage>
        <taxon>Bacteria</taxon>
        <taxon>Pseudomonadati</taxon>
        <taxon>Bacteroidota</taxon>
        <taxon>Flavobacteriia</taxon>
        <taxon>Flavobacteriales</taxon>
        <taxon>Weeksellaceae</taxon>
        <taxon>Algoriella</taxon>
    </lineage>
</organism>